<dbReference type="PATRIC" id="fig|1125411.7.peg.721"/>
<keyword evidence="2" id="KW-0238">DNA-binding</keyword>
<keyword evidence="6" id="KW-1185">Reference proteome</keyword>
<evidence type="ECO:0000313" key="5">
    <source>
        <dbReference type="EMBL" id="ALE01755.1"/>
    </source>
</evidence>
<evidence type="ECO:0000256" key="2">
    <source>
        <dbReference type="ARBA" id="ARBA00023125"/>
    </source>
</evidence>
<dbReference type="PANTHER" id="PTHR33204:SF29">
    <property type="entry name" value="TRANSCRIPTIONAL REGULATOR"/>
    <property type="match status" value="1"/>
</dbReference>
<dbReference type="InterPro" id="IPR036388">
    <property type="entry name" value="WH-like_DNA-bd_sf"/>
</dbReference>
<evidence type="ECO:0000256" key="1">
    <source>
        <dbReference type="ARBA" id="ARBA00023015"/>
    </source>
</evidence>
<sequence length="123" mass="14084">MVYYNLSSTNLINTTNYFHTVMQKIKGNESPTTAAIKLIGGKWKLCILWQLSQKKMRFGELQRAVGDITQQMLSKQLKEMAKDNLIKRKVYEVIPPKVEYSLTAFGKLGIPVLTELCNWASKK</sequence>
<dbReference type="InterPro" id="IPR002577">
    <property type="entry name" value="HTH_HxlR"/>
</dbReference>
<dbReference type="Proteomes" id="UP000068905">
    <property type="component" value="Chromosome"/>
</dbReference>
<dbReference type="InterPro" id="IPR036390">
    <property type="entry name" value="WH_DNA-bd_sf"/>
</dbReference>
<dbReference type="AlphaFoldDB" id="A0A0M3T1X3"/>
<keyword evidence="3" id="KW-0804">Transcription</keyword>
<dbReference type="GO" id="GO:0003677">
    <property type="term" value="F:DNA binding"/>
    <property type="evidence" value="ECO:0007669"/>
    <property type="project" value="UniProtKB-KW"/>
</dbReference>
<evidence type="ECO:0000256" key="3">
    <source>
        <dbReference type="ARBA" id="ARBA00023163"/>
    </source>
</evidence>
<dbReference type="EMBL" id="CP006911">
    <property type="protein sequence ID" value="ALE01755.1"/>
    <property type="molecule type" value="Genomic_DNA"/>
</dbReference>
<keyword evidence="1" id="KW-0805">Transcription regulation</keyword>
<evidence type="ECO:0000259" key="4">
    <source>
        <dbReference type="PROSITE" id="PS51118"/>
    </source>
</evidence>
<dbReference type="CDD" id="cd00090">
    <property type="entry name" value="HTH_ARSR"/>
    <property type="match status" value="1"/>
</dbReference>
<gene>
    <name evidence="5" type="ORF">W908_03695</name>
</gene>
<reference evidence="5 6" key="1">
    <citation type="journal article" date="2015" name="Genome Announc.">
        <title>Genome Sequence of 'Candidatus Thioglobus singularis' Strain PS1, a Mixotroph from the SUP05 Clade of Marine Gammaproteobacteria.</title>
        <authorList>
            <person name="Marshall K.T."/>
            <person name="Morris R.M."/>
        </authorList>
    </citation>
    <scope>NUCLEOTIDE SEQUENCE [LARGE SCALE GENOMIC DNA]</scope>
    <source>
        <strain evidence="5 6">PS1</strain>
    </source>
</reference>
<dbReference type="PANTHER" id="PTHR33204">
    <property type="entry name" value="TRANSCRIPTIONAL REGULATOR, MARR FAMILY"/>
    <property type="match status" value="1"/>
</dbReference>
<dbReference type="Gene3D" id="1.10.10.10">
    <property type="entry name" value="Winged helix-like DNA-binding domain superfamily/Winged helix DNA-binding domain"/>
    <property type="match status" value="1"/>
</dbReference>
<dbReference type="KEGG" id="tsn:W908_03695"/>
<protein>
    <submittedName>
        <fullName evidence="5">MarR family transcriptional regulator</fullName>
    </submittedName>
</protein>
<dbReference type="GO" id="GO:0006355">
    <property type="term" value="P:regulation of DNA-templated transcription"/>
    <property type="evidence" value="ECO:0007669"/>
    <property type="project" value="UniProtKB-ARBA"/>
</dbReference>
<feature type="domain" description="HTH hxlR-type" evidence="4">
    <location>
        <begin position="30"/>
        <end position="123"/>
    </location>
</feature>
<proteinExistence type="predicted"/>
<evidence type="ECO:0000313" key="6">
    <source>
        <dbReference type="Proteomes" id="UP000068905"/>
    </source>
</evidence>
<dbReference type="Pfam" id="PF01638">
    <property type="entry name" value="HxlR"/>
    <property type="match status" value="1"/>
</dbReference>
<dbReference type="STRING" id="1125411.W908_03695"/>
<organism evidence="5 6">
    <name type="scientific">Candidatus Pseudothioglobus singularis PS1</name>
    <dbReference type="NCBI Taxonomy" id="1125411"/>
    <lineage>
        <taxon>Bacteria</taxon>
        <taxon>Pseudomonadati</taxon>
        <taxon>Pseudomonadota</taxon>
        <taxon>Gammaproteobacteria</taxon>
        <taxon>Candidatus Pseudothioglobaceae</taxon>
        <taxon>Candidatus Pseudothioglobus</taxon>
    </lineage>
</organism>
<dbReference type="InterPro" id="IPR011991">
    <property type="entry name" value="ArsR-like_HTH"/>
</dbReference>
<name>A0A0M3T1X3_9GAMM</name>
<dbReference type="SUPFAM" id="SSF46785">
    <property type="entry name" value="Winged helix' DNA-binding domain"/>
    <property type="match status" value="1"/>
</dbReference>
<dbReference type="PROSITE" id="PS51118">
    <property type="entry name" value="HTH_HXLR"/>
    <property type="match status" value="1"/>
</dbReference>
<accession>A0A0M3T1X3</accession>